<dbReference type="PANTHER" id="PTHR36398">
    <property type="entry name" value="PLASMA MEMBRANE FUSION PROTEIN"/>
    <property type="match status" value="1"/>
</dbReference>
<dbReference type="Proteomes" id="UP001281410">
    <property type="component" value="Unassembled WGS sequence"/>
</dbReference>
<sequence length="271" mass="30613">MTLPAEPRVISSFPSSTFTALSLFSQNPTVSKHKISSKLQNNRQNLRIQISRRDAVLLSFLALAPPLLSQPEPANAFSFGISGPKDWLKEQKKKSSNFLLAPVDASRQILNSAYLLLVARESDYSEKDLEEIQGMLRSAARDCVPQERNSFVAFQANTGVEVCTFRLIVKNAASLLDNKDPAKLEAEAILNDLIRSFTSLNSLVGDPEIQLSSKRYIFHVKLTKTLDVGEAFHLNNMLMKTWHLNLVYKNFLTPYFRFYLMLNSPWQSCKP</sequence>
<gene>
    <name evidence="1" type="ORF">Dsin_003492</name>
</gene>
<protein>
    <submittedName>
        <fullName evidence="1">Uncharacterized protein</fullName>
    </submittedName>
</protein>
<evidence type="ECO:0000313" key="2">
    <source>
        <dbReference type="Proteomes" id="UP001281410"/>
    </source>
</evidence>
<evidence type="ECO:0000313" key="1">
    <source>
        <dbReference type="EMBL" id="KAK3231611.1"/>
    </source>
</evidence>
<comment type="caution">
    <text evidence="1">The sequence shown here is derived from an EMBL/GenBank/DDBJ whole genome shotgun (WGS) entry which is preliminary data.</text>
</comment>
<keyword evidence="2" id="KW-1185">Reference proteome</keyword>
<dbReference type="PANTHER" id="PTHR36398:SF1">
    <property type="entry name" value="PLASMA MEMBRANE FUSION PROTEIN"/>
    <property type="match status" value="1"/>
</dbReference>
<dbReference type="EMBL" id="JANJYJ010000001">
    <property type="protein sequence ID" value="KAK3231611.1"/>
    <property type="molecule type" value="Genomic_DNA"/>
</dbReference>
<organism evidence="1 2">
    <name type="scientific">Dipteronia sinensis</name>
    <dbReference type="NCBI Taxonomy" id="43782"/>
    <lineage>
        <taxon>Eukaryota</taxon>
        <taxon>Viridiplantae</taxon>
        <taxon>Streptophyta</taxon>
        <taxon>Embryophyta</taxon>
        <taxon>Tracheophyta</taxon>
        <taxon>Spermatophyta</taxon>
        <taxon>Magnoliopsida</taxon>
        <taxon>eudicotyledons</taxon>
        <taxon>Gunneridae</taxon>
        <taxon>Pentapetalae</taxon>
        <taxon>rosids</taxon>
        <taxon>malvids</taxon>
        <taxon>Sapindales</taxon>
        <taxon>Sapindaceae</taxon>
        <taxon>Hippocastanoideae</taxon>
        <taxon>Acereae</taxon>
        <taxon>Dipteronia</taxon>
    </lineage>
</organism>
<proteinExistence type="predicted"/>
<accession>A0AAE0B7R8</accession>
<dbReference type="AlphaFoldDB" id="A0AAE0B7R8"/>
<dbReference type="GO" id="GO:0009507">
    <property type="term" value="C:chloroplast"/>
    <property type="evidence" value="ECO:0007669"/>
    <property type="project" value="TreeGrafter"/>
</dbReference>
<name>A0AAE0B7R8_9ROSI</name>
<reference evidence="1" key="1">
    <citation type="journal article" date="2023" name="Plant J.">
        <title>Genome sequences and population genomics provide insights into the demographic history, inbreeding, and mutation load of two 'living fossil' tree species of Dipteronia.</title>
        <authorList>
            <person name="Feng Y."/>
            <person name="Comes H.P."/>
            <person name="Chen J."/>
            <person name="Zhu S."/>
            <person name="Lu R."/>
            <person name="Zhang X."/>
            <person name="Li P."/>
            <person name="Qiu J."/>
            <person name="Olsen K.M."/>
            <person name="Qiu Y."/>
        </authorList>
    </citation>
    <scope>NUCLEOTIDE SEQUENCE</scope>
    <source>
        <strain evidence="1">NBL</strain>
    </source>
</reference>